<gene>
    <name evidence="1" type="ORF">B0A89_14220</name>
</gene>
<accession>A0A1W6D1J4</accession>
<dbReference type="KEGG" id="pcon:B0A89_14220"/>
<dbReference type="EMBL" id="CP020613">
    <property type="protein sequence ID" value="ARJ70983.1"/>
    <property type="molecule type" value="Genomic_DNA"/>
</dbReference>
<reference evidence="1 2" key="1">
    <citation type="submission" date="2017-03" db="EMBL/GenBank/DDBJ databases">
        <title>Genome sequence of Paracoccus contaminans isolated from a water microcosm.</title>
        <authorList>
            <person name="Aurass P."/>
            <person name="Karste S."/>
            <person name="Trost E."/>
            <person name="Glaeser S.P."/>
            <person name="Kaempfer P."/>
            <person name="Flieger A."/>
        </authorList>
    </citation>
    <scope>NUCLEOTIDE SEQUENCE [LARGE SCALE GENOMIC DNA]</scope>
    <source>
        <strain evidence="2">RKI 16-01929T\LMG 29738T\CCM 8701T\CIP 111112T</strain>
        <plasmid evidence="2">Plasmid unnamed</plasmid>
    </source>
</reference>
<evidence type="ECO:0000313" key="2">
    <source>
        <dbReference type="Proteomes" id="UP000193017"/>
    </source>
</evidence>
<protein>
    <submittedName>
        <fullName evidence="1">Uncharacterized protein</fullName>
    </submittedName>
</protein>
<keyword evidence="2" id="KW-1185">Reference proteome</keyword>
<name>A0A1W6D1J4_9RHOB</name>
<dbReference type="RefSeq" id="WP_085378995.1">
    <property type="nucleotide sequence ID" value="NZ_CP020613.1"/>
</dbReference>
<sequence length="172" mass="19302">MTGRLGQGRRWRNELFGLTREPAAIIYNRRLVPEDQAPLSRYALLDALARDPGRYRGKVATYDIGRSGVGYVMAFSDSLRSSTFGRLVQAFRSVGAEATCCSAEIIDGVARGRWLVAYNVLGSYALRRAEAEPDLRIVLPQDYTLLLGLDREKRRRMLSDWTAGAAEAEWSR</sequence>
<keyword evidence="1" id="KW-0614">Plasmid</keyword>
<evidence type="ECO:0000313" key="1">
    <source>
        <dbReference type="EMBL" id="ARJ70983.1"/>
    </source>
</evidence>
<proteinExistence type="predicted"/>
<dbReference type="AlphaFoldDB" id="A0A1W6D1J4"/>
<dbReference type="Gene3D" id="3.40.190.10">
    <property type="entry name" value="Periplasmic binding protein-like II"/>
    <property type="match status" value="1"/>
</dbReference>
<dbReference type="SUPFAM" id="SSF53850">
    <property type="entry name" value="Periplasmic binding protein-like II"/>
    <property type="match status" value="1"/>
</dbReference>
<geneLocation type="plasmid" evidence="1 2">
    <name>unnamed</name>
</geneLocation>
<dbReference type="OrthoDB" id="8673316at2"/>
<organism evidence="1 2">
    <name type="scientific">Paracoccus contaminans</name>
    <dbReference type="NCBI Taxonomy" id="1945662"/>
    <lineage>
        <taxon>Bacteria</taxon>
        <taxon>Pseudomonadati</taxon>
        <taxon>Pseudomonadota</taxon>
        <taxon>Alphaproteobacteria</taxon>
        <taxon>Rhodobacterales</taxon>
        <taxon>Paracoccaceae</taxon>
        <taxon>Paracoccus</taxon>
    </lineage>
</organism>
<dbReference type="Proteomes" id="UP000193017">
    <property type="component" value="Plasmid unnamed"/>
</dbReference>